<sequence length="196" mass="21745">MALSLRLHTLLCQSLPSEALKTRMMREWCHPRRRLSESAVASLLRSRHDGNPPCSSSNPTKQQCPLSILPEDSLFAPFTPSSSSRVLWLCCDGVDVLEEIEPGRGGDKQNNGSPDTIGGDPLADMLVSYWDFMNLYSDCDLQHGYWELNCLADCLANGSYNMDLGVCWFESVALWAEAALVNDRIGVSRPRLVPVV</sequence>
<evidence type="ECO:0000313" key="1">
    <source>
        <dbReference type="EMBL" id="VVA25872.1"/>
    </source>
</evidence>
<dbReference type="Proteomes" id="UP000327085">
    <property type="component" value="Chromosome 5"/>
</dbReference>
<reference evidence="2" key="1">
    <citation type="journal article" date="2020" name="Plant J.">
        <title>Transposons played a major role in the diversification between the closely related almond and peach genomes: results from the almond genome sequence.</title>
        <authorList>
            <person name="Alioto T."/>
            <person name="Alexiou K.G."/>
            <person name="Bardil A."/>
            <person name="Barteri F."/>
            <person name="Castanera R."/>
            <person name="Cruz F."/>
            <person name="Dhingra A."/>
            <person name="Duval H."/>
            <person name="Fernandez I Marti A."/>
            <person name="Frias L."/>
            <person name="Galan B."/>
            <person name="Garcia J.L."/>
            <person name="Howad W."/>
            <person name="Gomez-Garrido J."/>
            <person name="Gut M."/>
            <person name="Julca I."/>
            <person name="Morata J."/>
            <person name="Puigdomenech P."/>
            <person name="Ribeca P."/>
            <person name="Rubio Cabetas M.J."/>
            <person name="Vlasova A."/>
            <person name="Wirthensohn M."/>
            <person name="Garcia-Mas J."/>
            <person name="Gabaldon T."/>
            <person name="Casacuberta J.M."/>
            <person name="Arus P."/>
        </authorList>
    </citation>
    <scope>NUCLEOTIDE SEQUENCE [LARGE SCALE GENOMIC DNA]</scope>
    <source>
        <strain evidence="2">cv. Texas</strain>
    </source>
</reference>
<protein>
    <submittedName>
        <fullName evidence="1">PREDICTED: putative ribonuclease H At1g65750</fullName>
    </submittedName>
</protein>
<dbReference type="Gramene" id="VVA25872">
    <property type="protein sequence ID" value="VVA25872"/>
    <property type="gene ID" value="Prudul26B026914"/>
</dbReference>
<dbReference type="InParanoid" id="A0A5E4FDI3"/>
<gene>
    <name evidence="1" type="ORF">ALMOND_2B026914</name>
</gene>
<dbReference type="AlphaFoldDB" id="A0A5E4FDI3"/>
<accession>A0A5E4FDI3</accession>
<evidence type="ECO:0000313" key="2">
    <source>
        <dbReference type="Proteomes" id="UP000327085"/>
    </source>
</evidence>
<name>A0A5E4FDI3_PRUDU</name>
<proteinExistence type="predicted"/>
<organism evidence="1 2">
    <name type="scientific">Prunus dulcis</name>
    <name type="common">Almond</name>
    <name type="synonym">Amygdalus dulcis</name>
    <dbReference type="NCBI Taxonomy" id="3755"/>
    <lineage>
        <taxon>Eukaryota</taxon>
        <taxon>Viridiplantae</taxon>
        <taxon>Streptophyta</taxon>
        <taxon>Embryophyta</taxon>
        <taxon>Tracheophyta</taxon>
        <taxon>Spermatophyta</taxon>
        <taxon>Magnoliopsida</taxon>
        <taxon>eudicotyledons</taxon>
        <taxon>Gunneridae</taxon>
        <taxon>Pentapetalae</taxon>
        <taxon>rosids</taxon>
        <taxon>fabids</taxon>
        <taxon>Rosales</taxon>
        <taxon>Rosaceae</taxon>
        <taxon>Amygdaloideae</taxon>
        <taxon>Amygdaleae</taxon>
        <taxon>Prunus</taxon>
    </lineage>
</organism>
<dbReference type="EMBL" id="CABIKO010000099">
    <property type="protein sequence ID" value="VVA25872.1"/>
    <property type="molecule type" value="Genomic_DNA"/>
</dbReference>